<feature type="compositionally biased region" description="Basic and acidic residues" evidence="1">
    <location>
        <begin position="34"/>
        <end position="92"/>
    </location>
</feature>
<dbReference type="AlphaFoldDB" id="A0A645EJV4"/>
<gene>
    <name evidence="2" type="ORF">SDC9_148810</name>
</gene>
<organism evidence="2">
    <name type="scientific">bioreactor metagenome</name>
    <dbReference type="NCBI Taxonomy" id="1076179"/>
    <lineage>
        <taxon>unclassified sequences</taxon>
        <taxon>metagenomes</taxon>
        <taxon>ecological metagenomes</taxon>
    </lineage>
</organism>
<evidence type="ECO:0000313" key="2">
    <source>
        <dbReference type="EMBL" id="MPN01600.1"/>
    </source>
</evidence>
<comment type="caution">
    <text evidence="2">The sequence shown here is derived from an EMBL/GenBank/DDBJ whole genome shotgun (WGS) entry which is preliminary data.</text>
</comment>
<proteinExistence type="predicted"/>
<evidence type="ECO:0000256" key="1">
    <source>
        <dbReference type="SAM" id="MobiDB-lite"/>
    </source>
</evidence>
<dbReference type="EMBL" id="VSSQ01047592">
    <property type="protein sequence ID" value="MPN01600.1"/>
    <property type="molecule type" value="Genomic_DNA"/>
</dbReference>
<accession>A0A645EJV4</accession>
<protein>
    <submittedName>
        <fullName evidence="2">Uncharacterized protein</fullName>
    </submittedName>
</protein>
<reference evidence="2" key="1">
    <citation type="submission" date="2019-08" db="EMBL/GenBank/DDBJ databases">
        <authorList>
            <person name="Kucharzyk K."/>
            <person name="Murdoch R.W."/>
            <person name="Higgins S."/>
            <person name="Loffler F."/>
        </authorList>
    </citation>
    <scope>NUCLEOTIDE SEQUENCE</scope>
</reference>
<sequence>MQVHQDHKEDGCMSQKAHRCAEGKTLGGGCPRGRKQDASKQAEQSRKQEMGSTEREYEKGQGKKGGDGEKQKSCNNEHDDQKAQEALLHHPIDGTLQATEGTLEGGKHLTLDHLGHGCEYLLEAITGKGPGQCDVITDFST</sequence>
<feature type="region of interest" description="Disordered" evidence="1">
    <location>
        <begin position="23"/>
        <end position="101"/>
    </location>
</feature>
<name>A0A645EJV4_9ZZZZ</name>